<sequence>MHVSAPDELKYNYNALQTGLLLLSYCVGSIAVSILGGRWSDHVLKKLRAAHDGQGPPELRLQSIKPVMLLLPLPVIAYARLAQEHVHVASLCAALFFAGFFSIWIYPSTLAYIVNAKMGRSSAAVATNRRFRGSAVFLFAKVAVPLQGSIGDGGLYTLWTGLLVLCELLLLLVLYKGRMRREKAEISANANLAPGYSAQSPRVR</sequence>
<name>A0ACB8TFZ0_9AGAM</name>
<reference evidence="1" key="2">
    <citation type="journal article" date="2022" name="New Phytol.">
        <title>Evolutionary transition to the ectomycorrhizal habit in the genomes of a hyperdiverse lineage of mushroom-forming fungi.</title>
        <authorList>
            <person name="Looney B."/>
            <person name="Miyauchi S."/>
            <person name="Morin E."/>
            <person name="Drula E."/>
            <person name="Courty P.E."/>
            <person name="Kohler A."/>
            <person name="Kuo A."/>
            <person name="LaButti K."/>
            <person name="Pangilinan J."/>
            <person name="Lipzen A."/>
            <person name="Riley R."/>
            <person name="Andreopoulos W."/>
            <person name="He G."/>
            <person name="Johnson J."/>
            <person name="Nolan M."/>
            <person name="Tritt A."/>
            <person name="Barry K.W."/>
            <person name="Grigoriev I.V."/>
            <person name="Nagy L.G."/>
            <person name="Hibbett D."/>
            <person name="Henrissat B."/>
            <person name="Matheny P.B."/>
            <person name="Labbe J."/>
            <person name="Martin F.M."/>
        </authorList>
    </citation>
    <scope>NUCLEOTIDE SEQUENCE</scope>
    <source>
        <strain evidence="1">HHB10654</strain>
    </source>
</reference>
<comment type="caution">
    <text evidence="1">The sequence shown here is derived from an EMBL/GenBank/DDBJ whole genome shotgun (WGS) entry which is preliminary data.</text>
</comment>
<organism evidence="1 2">
    <name type="scientific">Artomyces pyxidatus</name>
    <dbReference type="NCBI Taxonomy" id="48021"/>
    <lineage>
        <taxon>Eukaryota</taxon>
        <taxon>Fungi</taxon>
        <taxon>Dikarya</taxon>
        <taxon>Basidiomycota</taxon>
        <taxon>Agaricomycotina</taxon>
        <taxon>Agaricomycetes</taxon>
        <taxon>Russulales</taxon>
        <taxon>Auriscalpiaceae</taxon>
        <taxon>Artomyces</taxon>
    </lineage>
</organism>
<evidence type="ECO:0000313" key="2">
    <source>
        <dbReference type="Proteomes" id="UP000814140"/>
    </source>
</evidence>
<proteinExistence type="predicted"/>
<evidence type="ECO:0000313" key="1">
    <source>
        <dbReference type="EMBL" id="KAI0067311.1"/>
    </source>
</evidence>
<accession>A0ACB8TFZ0</accession>
<protein>
    <submittedName>
        <fullName evidence="1">Uncharacterized protein</fullName>
    </submittedName>
</protein>
<dbReference type="EMBL" id="MU277190">
    <property type="protein sequence ID" value="KAI0067311.1"/>
    <property type="molecule type" value="Genomic_DNA"/>
</dbReference>
<dbReference type="Proteomes" id="UP000814140">
    <property type="component" value="Unassembled WGS sequence"/>
</dbReference>
<keyword evidence="2" id="KW-1185">Reference proteome</keyword>
<reference evidence="1" key="1">
    <citation type="submission" date="2021-03" db="EMBL/GenBank/DDBJ databases">
        <authorList>
            <consortium name="DOE Joint Genome Institute"/>
            <person name="Ahrendt S."/>
            <person name="Looney B.P."/>
            <person name="Miyauchi S."/>
            <person name="Morin E."/>
            <person name="Drula E."/>
            <person name="Courty P.E."/>
            <person name="Chicoki N."/>
            <person name="Fauchery L."/>
            <person name="Kohler A."/>
            <person name="Kuo A."/>
            <person name="Labutti K."/>
            <person name="Pangilinan J."/>
            <person name="Lipzen A."/>
            <person name="Riley R."/>
            <person name="Andreopoulos W."/>
            <person name="He G."/>
            <person name="Johnson J."/>
            <person name="Barry K.W."/>
            <person name="Grigoriev I.V."/>
            <person name="Nagy L."/>
            <person name="Hibbett D."/>
            <person name="Henrissat B."/>
            <person name="Matheny P.B."/>
            <person name="Labbe J."/>
            <person name="Martin F."/>
        </authorList>
    </citation>
    <scope>NUCLEOTIDE SEQUENCE</scope>
    <source>
        <strain evidence="1">HHB10654</strain>
    </source>
</reference>
<gene>
    <name evidence="1" type="ORF">BV25DRAFT_1911960</name>
</gene>